<dbReference type="Gene3D" id="3.40.50.2000">
    <property type="entry name" value="Glycogen Phosphorylase B"/>
    <property type="match status" value="2"/>
</dbReference>
<accession>A0ABP9DCI2</accession>
<comment type="caution">
    <text evidence="3">The sequence shown here is derived from an EMBL/GenBank/DDBJ whole genome shotgun (WGS) entry which is preliminary data.</text>
</comment>
<proteinExistence type="predicted"/>
<name>A0ABP9DCI2_9BACT</name>
<feature type="domain" description="Glycosyltransferase subfamily 4-like N-terminal" evidence="2">
    <location>
        <begin position="16"/>
        <end position="181"/>
    </location>
</feature>
<protein>
    <submittedName>
        <fullName evidence="3">Uncharacterized protein</fullName>
    </submittedName>
</protein>
<dbReference type="SUPFAM" id="SSF53756">
    <property type="entry name" value="UDP-Glycosyltransferase/glycogen phosphorylase"/>
    <property type="match status" value="1"/>
</dbReference>
<organism evidence="3 4">
    <name type="scientific">Algivirga pacifica</name>
    <dbReference type="NCBI Taxonomy" id="1162670"/>
    <lineage>
        <taxon>Bacteria</taxon>
        <taxon>Pseudomonadati</taxon>
        <taxon>Bacteroidota</taxon>
        <taxon>Cytophagia</taxon>
        <taxon>Cytophagales</taxon>
        <taxon>Flammeovirgaceae</taxon>
        <taxon>Algivirga</taxon>
    </lineage>
</organism>
<gene>
    <name evidence="3" type="ORF">GCM10023331_20960</name>
</gene>
<dbReference type="InterPro" id="IPR028098">
    <property type="entry name" value="Glyco_trans_4-like_N"/>
</dbReference>
<sequence length="397" mass="45450">MTTALYTAFDLYPSPKGAATHIYHMTKAMAKVFDAVSIYTLASGTPDHFPFLEHQTLHSFESQQTNYLHRAEAFQQWLSEQTATQYYDFYHFRDIWGGQAILEQAVSAPVLFEVNGWPSIEIPYRYAAVGKATLKKLEELEQYCMEEADLLLCPSKVIRQNIIKRGIPEDKILYLPNGADLPQKSPYQIPSLPNNYIVYFGALQDWQGFGTLLQAMSYLRDIPDLHLVVCASQKEKYSREYQKMAWKNGVGHRVLWFHQLTKPALSAVLQGALLSVAPLSECYRNLEQGCSPLKIFESLAHQVPVVASRIPAVEEFITHGKTGHLVRADRPAELSRAIRLLLEYPAYRQQLAKTAYEHLKKHFLWDTLEDRMGGIYEGQLRKEAVEPLNYTFSELNR</sequence>
<dbReference type="Pfam" id="PF13439">
    <property type="entry name" value="Glyco_transf_4"/>
    <property type="match status" value="1"/>
</dbReference>
<dbReference type="InterPro" id="IPR001296">
    <property type="entry name" value="Glyco_trans_1"/>
</dbReference>
<dbReference type="CDD" id="cd03801">
    <property type="entry name" value="GT4_PimA-like"/>
    <property type="match status" value="1"/>
</dbReference>
<dbReference type="Proteomes" id="UP001500298">
    <property type="component" value="Unassembled WGS sequence"/>
</dbReference>
<keyword evidence="4" id="KW-1185">Reference proteome</keyword>
<dbReference type="RefSeq" id="WP_345371571.1">
    <property type="nucleotide sequence ID" value="NZ_BAABJX010000032.1"/>
</dbReference>
<dbReference type="EMBL" id="BAABJX010000032">
    <property type="protein sequence ID" value="GAA4835508.1"/>
    <property type="molecule type" value="Genomic_DNA"/>
</dbReference>
<evidence type="ECO:0000259" key="1">
    <source>
        <dbReference type="Pfam" id="PF00534"/>
    </source>
</evidence>
<dbReference type="Pfam" id="PF00534">
    <property type="entry name" value="Glycos_transf_1"/>
    <property type="match status" value="1"/>
</dbReference>
<evidence type="ECO:0000259" key="2">
    <source>
        <dbReference type="Pfam" id="PF13439"/>
    </source>
</evidence>
<evidence type="ECO:0000313" key="4">
    <source>
        <dbReference type="Proteomes" id="UP001500298"/>
    </source>
</evidence>
<dbReference type="PANTHER" id="PTHR12526:SF622">
    <property type="entry name" value="GLYCOSYLTRANSFERASE (GROUP I)"/>
    <property type="match status" value="1"/>
</dbReference>
<dbReference type="PANTHER" id="PTHR12526">
    <property type="entry name" value="GLYCOSYLTRANSFERASE"/>
    <property type="match status" value="1"/>
</dbReference>
<reference evidence="4" key="1">
    <citation type="journal article" date="2019" name="Int. J. Syst. Evol. Microbiol.">
        <title>The Global Catalogue of Microorganisms (GCM) 10K type strain sequencing project: providing services to taxonomists for standard genome sequencing and annotation.</title>
        <authorList>
            <consortium name="The Broad Institute Genomics Platform"/>
            <consortium name="The Broad Institute Genome Sequencing Center for Infectious Disease"/>
            <person name="Wu L."/>
            <person name="Ma J."/>
        </authorList>
    </citation>
    <scope>NUCLEOTIDE SEQUENCE [LARGE SCALE GENOMIC DNA]</scope>
    <source>
        <strain evidence="4">JCM 18326</strain>
    </source>
</reference>
<feature type="domain" description="Glycosyl transferase family 1" evidence="1">
    <location>
        <begin position="194"/>
        <end position="357"/>
    </location>
</feature>
<evidence type="ECO:0000313" key="3">
    <source>
        <dbReference type="EMBL" id="GAA4835508.1"/>
    </source>
</evidence>